<accession>A0A3P1SUL5</accession>
<evidence type="ECO:0000256" key="9">
    <source>
        <dbReference type="ARBA" id="ARBA00022989"/>
    </source>
</evidence>
<comment type="subunit">
    <text evidence="16 17">Composed of six subunits; NqrA, NqrB, NqrC, NqrD, NqrE and NqrF.</text>
</comment>
<keyword evidence="5 16" id="KW-0285">Flavoprotein</keyword>
<evidence type="ECO:0000313" key="19">
    <source>
        <dbReference type="EMBL" id="RRD00655.1"/>
    </source>
</evidence>
<feature type="transmembrane region" description="Helical" evidence="16">
    <location>
        <begin position="12"/>
        <end position="33"/>
    </location>
</feature>
<dbReference type="Pfam" id="PF04205">
    <property type="entry name" value="FMN_bind"/>
    <property type="match status" value="1"/>
</dbReference>
<comment type="function">
    <text evidence="16">NQR complex catalyzes the reduction of ubiquinone-1 to ubiquinol by two successive reactions, coupled with the transport of Na(+) ions from the cytoplasm to the periplasm. NqrA to NqrE are probably involved in the second step, the conversion of ubisemiquinone to ubiquinol.</text>
</comment>
<evidence type="ECO:0000256" key="8">
    <source>
        <dbReference type="ARBA" id="ARBA00022967"/>
    </source>
</evidence>
<feature type="modified residue" description="FMN phosphoryl threonine" evidence="16">
    <location>
        <position position="231"/>
    </location>
</feature>
<keyword evidence="6 16" id="KW-0288">FMN</keyword>
<proteinExistence type="inferred from homology"/>
<evidence type="ECO:0000256" key="11">
    <source>
        <dbReference type="ARBA" id="ARBA00023053"/>
    </source>
</evidence>
<gene>
    <name evidence="16" type="primary">nqrC</name>
    <name evidence="19" type="ORF">EHS89_06110</name>
</gene>
<keyword evidence="12 16" id="KW-0406">Ion transport</keyword>
<keyword evidence="3" id="KW-0997">Cell inner membrane</keyword>
<dbReference type="NCBIfam" id="TIGR01938">
    <property type="entry name" value="nqrC"/>
    <property type="match status" value="1"/>
</dbReference>
<keyword evidence="9 16" id="KW-1133">Transmembrane helix</keyword>
<comment type="subcellular location">
    <subcellularLocation>
        <location evidence="16">Cell membrane</location>
        <topology evidence="16">Single-pass membrane protein</topology>
    </subcellularLocation>
</comment>
<evidence type="ECO:0000256" key="7">
    <source>
        <dbReference type="ARBA" id="ARBA00022692"/>
    </source>
</evidence>
<keyword evidence="7 16" id="KW-0812">Transmembrane</keyword>
<dbReference type="AlphaFoldDB" id="A0A3P1SUL5"/>
<evidence type="ECO:0000256" key="5">
    <source>
        <dbReference type="ARBA" id="ARBA00022630"/>
    </source>
</evidence>
<evidence type="ECO:0000256" key="10">
    <source>
        <dbReference type="ARBA" id="ARBA00023027"/>
    </source>
</evidence>
<reference evidence="19 20" key="1">
    <citation type="submission" date="2018-11" db="EMBL/GenBank/DDBJ databases">
        <title>The draft genome sequence of Amphritea balenae JAMM 1525T.</title>
        <authorList>
            <person name="Fang Z."/>
            <person name="Zhang Y."/>
            <person name="Han X."/>
        </authorList>
    </citation>
    <scope>NUCLEOTIDE SEQUENCE [LARGE SCALE GENOMIC DNA]</scope>
    <source>
        <strain evidence="19 20">JAMM 1525</strain>
    </source>
</reference>
<evidence type="ECO:0000256" key="6">
    <source>
        <dbReference type="ARBA" id="ARBA00022643"/>
    </source>
</evidence>
<dbReference type="SMART" id="SM00900">
    <property type="entry name" value="FMN_bind"/>
    <property type="match status" value="1"/>
</dbReference>
<keyword evidence="14 16" id="KW-0472">Membrane</keyword>
<dbReference type="InterPro" id="IPR007329">
    <property type="entry name" value="FMN-bd"/>
</dbReference>
<comment type="caution">
    <text evidence="19">The sequence shown here is derived from an EMBL/GenBank/DDBJ whole genome shotgun (WGS) entry which is preliminary data.</text>
</comment>
<dbReference type="Proteomes" id="UP000267535">
    <property type="component" value="Unassembled WGS sequence"/>
</dbReference>
<keyword evidence="13 16" id="KW-0830">Ubiquinone</keyword>
<keyword evidence="1 16" id="KW-0813">Transport</keyword>
<dbReference type="GO" id="GO:0006814">
    <property type="term" value="P:sodium ion transport"/>
    <property type="evidence" value="ECO:0007669"/>
    <property type="project" value="UniProtKB-UniRule"/>
</dbReference>
<dbReference type="EMBL" id="RQXV01000002">
    <property type="protein sequence ID" value="RRD00655.1"/>
    <property type="molecule type" value="Genomic_DNA"/>
</dbReference>
<dbReference type="PANTHER" id="PTHR37838">
    <property type="entry name" value="NA(+)-TRANSLOCATING NADH-QUINONE REDUCTASE SUBUNIT C"/>
    <property type="match status" value="1"/>
</dbReference>
<dbReference type="PIRSF" id="PIRSF009437">
    <property type="entry name" value="NQR-1_subunit_C"/>
    <property type="match status" value="1"/>
</dbReference>
<keyword evidence="4 16" id="KW-0597">Phosphoprotein</keyword>
<evidence type="ECO:0000256" key="1">
    <source>
        <dbReference type="ARBA" id="ARBA00022448"/>
    </source>
</evidence>
<evidence type="ECO:0000256" key="16">
    <source>
        <dbReference type="HAMAP-Rule" id="MF_00427"/>
    </source>
</evidence>
<dbReference type="InterPro" id="IPR010204">
    <property type="entry name" value="NqrC"/>
</dbReference>
<dbReference type="OrthoDB" id="9786835at2"/>
<name>A0A3P1SUL5_9GAMM</name>
<comment type="catalytic activity">
    <reaction evidence="16 17">
        <text>a ubiquinone + n Na(+)(in) + NADH + H(+) = a ubiquinol + n Na(+)(out) + NAD(+)</text>
        <dbReference type="Rhea" id="RHEA:47748"/>
        <dbReference type="Rhea" id="RHEA-COMP:9565"/>
        <dbReference type="Rhea" id="RHEA-COMP:9566"/>
        <dbReference type="ChEBI" id="CHEBI:15378"/>
        <dbReference type="ChEBI" id="CHEBI:16389"/>
        <dbReference type="ChEBI" id="CHEBI:17976"/>
        <dbReference type="ChEBI" id="CHEBI:29101"/>
        <dbReference type="ChEBI" id="CHEBI:57540"/>
        <dbReference type="ChEBI" id="CHEBI:57945"/>
        <dbReference type="EC" id="7.2.1.1"/>
    </reaction>
</comment>
<keyword evidence="8 16" id="KW-1278">Translocase</keyword>
<evidence type="ECO:0000256" key="13">
    <source>
        <dbReference type="ARBA" id="ARBA00023075"/>
    </source>
</evidence>
<evidence type="ECO:0000256" key="12">
    <source>
        <dbReference type="ARBA" id="ARBA00023065"/>
    </source>
</evidence>
<dbReference type="HAMAP" id="MF_00427">
    <property type="entry name" value="NqrC"/>
    <property type="match status" value="1"/>
</dbReference>
<comment type="cofactor">
    <cofactor evidence="16 17">
        <name>FMN</name>
        <dbReference type="ChEBI" id="CHEBI:58210"/>
    </cofactor>
</comment>
<keyword evidence="11 16" id="KW-0915">Sodium</keyword>
<evidence type="ECO:0000256" key="15">
    <source>
        <dbReference type="ARBA" id="ARBA00023201"/>
    </source>
</evidence>
<dbReference type="GO" id="GO:0016655">
    <property type="term" value="F:oxidoreductase activity, acting on NAD(P)H, quinone or similar compound as acceptor"/>
    <property type="evidence" value="ECO:0007669"/>
    <property type="project" value="UniProtKB-UniRule"/>
</dbReference>
<keyword evidence="20" id="KW-1185">Reference proteome</keyword>
<evidence type="ECO:0000256" key="2">
    <source>
        <dbReference type="ARBA" id="ARBA00022475"/>
    </source>
</evidence>
<evidence type="ECO:0000256" key="3">
    <source>
        <dbReference type="ARBA" id="ARBA00022519"/>
    </source>
</evidence>
<evidence type="ECO:0000256" key="14">
    <source>
        <dbReference type="ARBA" id="ARBA00023136"/>
    </source>
</evidence>
<dbReference type="NCBIfam" id="NF003749">
    <property type="entry name" value="PRK05346.1-5"/>
    <property type="match status" value="1"/>
</dbReference>
<dbReference type="EC" id="7.2.1.1" evidence="16 17"/>
<keyword evidence="15 16" id="KW-0739">Sodium transport</keyword>
<keyword evidence="2 16" id="KW-1003">Cell membrane</keyword>
<keyword evidence="10 16" id="KW-0520">NAD</keyword>
<sequence>MSANKDSIGRTITVAVLLCVVCSVVVSAAAVLLKPLQVANKNLDRQTNILAAAGVATAGQDIPALFSEVIEKRFVDLRTGKYTEVSDPARYDAKKAAKESDTGVALERGIDIASIKYQAKVMPVYLVKGESETGYDKVILPVHGYGLWSTLYGFLALESDLNTVVGLGFYSHAETPGLGGEVDNPNWKAVWPGKEVYPAGSMEPKLGLIKGTVDPANANAKHQIDGLAGATLTANGVTNLVQFWMGENGYAPFLANLKAGGA</sequence>
<evidence type="ECO:0000313" key="20">
    <source>
        <dbReference type="Proteomes" id="UP000267535"/>
    </source>
</evidence>
<dbReference type="GO" id="GO:0010181">
    <property type="term" value="F:FMN binding"/>
    <property type="evidence" value="ECO:0007669"/>
    <property type="project" value="UniProtKB-UniRule"/>
</dbReference>
<feature type="domain" description="FMN-binding" evidence="18">
    <location>
        <begin position="146"/>
        <end position="248"/>
    </location>
</feature>
<dbReference type="GO" id="GO:0005886">
    <property type="term" value="C:plasma membrane"/>
    <property type="evidence" value="ECO:0007669"/>
    <property type="project" value="UniProtKB-SubCell"/>
</dbReference>
<protein>
    <recommendedName>
        <fullName evidence="16 17">Na(+)-translocating NADH-quinone reductase subunit C</fullName>
        <shortName evidence="16 17">Na(+)-NQR subunit C</shortName>
        <shortName evidence="16 17">Na(+)-translocating NQR subunit C</shortName>
        <ecNumber evidence="16 17">7.2.1.1</ecNumber>
    </recommendedName>
    <alternativeName>
        <fullName evidence="16 17">NQR complex subunit C</fullName>
    </alternativeName>
    <alternativeName>
        <fullName evidence="16 17">NQR-1 subunit C</fullName>
    </alternativeName>
</protein>
<organism evidence="19 20">
    <name type="scientific">Amphritea balenae</name>
    <dbReference type="NCBI Taxonomy" id="452629"/>
    <lineage>
        <taxon>Bacteria</taxon>
        <taxon>Pseudomonadati</taxon>
        <taxon>Pseudomonadota</taxon>
        <taxon>Gammaproteobacteria</taxon>
        <taxon>Oceanospirillales</taxon>
        <taxon>Oceanospirillaceae</taxon>
        <taxon>Amphritea</taxon>
    </lineage>
</organism>
<comment type="caution">
    <text evidence="16">Lacks conserved residue(s) required for the propagation of feature annotation.</text>
</comment>
<comment type="similarity">
    <text evidence="16 17">Belongs to the NqrC family.</text>
</comment>
<evidence type="ECO:0000256" key="17">
    <source>
        <dbReference type="PIRNR" id="PIRNR009437"/>
    </source>
</evidence>
<evidence type="ECO:0000259" key="18">
    <source>
        <dbReference type="SMART" id="SM00900"/>
    </source>
</evidence>
<dbReference type="PANTHER" id="PTHR37838:SF1">
    <property type="entry name" value="NA(+)-TRANSLOCATING NADH-QUINONE REDUCTASE SUBUNIT C"/>
    <property type="match status" value="1"/>
</dbReference>
<dbReference type="RefSeq" id="WP_124925237.1">
    <property type="nucleotide sequence ID" value="NZ_BMOH01000003.1"/>
</dbReference>
<evidence type="ECO:0000256" key="4">
    <source>
        <dbReference type="ARBA" id="ARBA00022553"/>
    </source>
</evidence>